<dbReference type="Proteomes" id="UP000887458">
    <property type="component" value="Unassembled WGS sequence"/>
</dbReference>
<comment type="caution">
    <text evidence="1">The sequence shown here is derived from an EMBL/GenBank/DDBJ whole genome shotgun (WGS) entry which is preliminary data.</text>
</comment>
<keyword evidence="2" id="KW-1185">Reference proteome</keyword>
<organism evidence="1 2">
    <name type="scientific">Dermatophagoides pteronyssinus</name>
    <name type="common">European house dust mite</name>
    <dbReference type="NCBI Taxonomy" id="6956"/>
    <lineage>
        <taxon>Eukaryota</taxon>
        <taxon>Metazoa</taxon>
        <taxon>Ecdysozoa</taxon>
        <taxon>Arthropoda</taxon>
        <taxon>Chelicerata</taxon>
        <taxon>Arachnida</taxon>
        <taxon>Acari</taxon>
        <taxon>Acariformes</taxon>
        <taxon>Sarcoptiformes</taxon>
        <taxon>Astigmata</taxon>
        <taxon>Psoroptidia</taxon>
        <taxon>Analgoidea</taxon>
        <taxon>Pyroglyphidae</taxon>
        <taxon>Dermatophagoidinae</taxon>
        <taxon>Dermatophagoides</taxon>
    </lineage>
</organism>
<feature type="non-terminal residue" evidence="1">
    <location>
        <position position="1"/>
    </location>
</feature>
<protein>
    <submittedName>
        <fullName evidence="1">Uncharacterized protein</fullName>
    </submittedName>
</protein>
<gene>
    <name evidence="1" type="ORF">DERP_004837</name>
</gene>
<evidence type="ECO:0000313" key="1">
    <source>
        <dbReference type="EMBL" id="KAH9425623.1"/>
    </source>
</evidence>
<reference evidence="1 2" key="1">
    <citation type="journal article" date="2018" name="J. Allergy Clin. Immunol.">
        <title>High-quality assembly of Dermatophagoides pteronyssinus genome and transcriptome reveals a wide range of novel allergens.</title>
        <authorList>
            <person name="Liu X.Y."/>
            <person name="Yang K.Y."/>
            <person name="Wang M.Q."/>
            <person name="Kwok J.S."/>
            <person name="Zeng X."/>
            <person name="Yang Z."/>
            <person name="Xiao X.J."/>
            <person name="Lau C.P."/>
            <person name="Li Y."/>
            <person name="Huang Z.M."/>
            <person name="Ba J.G."/>
            <person name="Yim A.K."/>
            <person name="Ouyang C.Y."/>
            <person name="Ngai S.M."/>
            <person name="Chan T.F."/>
            <person name="Leung E.L."/>
            <person name="Liu L."/>
            <person name="Liu Z.G."/>
            <person name="Tsui S.K."/>
        </authorList>
    </citation>
    <scope>NUCLEOTIDE SEQUENCE [LARGE SCALE GENOMIC DNA]</scope>
    <source>
        <strain evidence="1">Derp</strain>
    </source>
</reference>
<dbReference type="EMBL" id="NJHN03000017">
    <property type="protein sequence ID" value="KAH9425623.1"/>
    <property type="molecule type" value="Genomic_DNA"/>
</dbReference>
<sequence>KKEKYLHPIQYKRPKIYSRVHRIQKYLVYRRPIFEKFANNSEFFLLEHFKHKPHSTDISHFENV</sequence>
<feature type="non-terminal residue" evidence="1">
    <location>
        <position position="64"/>
    </location>
</feature>
<accession>A0ABQ8JSN0</accession>
<name>A0ABQ8JSN0_DERPT</name>
<proteinExistence type="predicted"/>
<evidence type="ECO:0000313" key="2">
    <source>
        <dbReference type="Proteomes" id="UP000887458"/>
    </source>
</evidence>
<reference evidence="1 2" key="2">
    <citation type="journal article" date="2022" name="Mol. Biol. Evol.">
        <title>Comparative Genomics Reveals Insights into the Divergent Evolution of Astigmatic Mites and Household Pest Adaptations.</title>
        <authorList>
            <person name="Xiong Q."/>
            <person name="Wan A.T."/>
            <person name="Liu X."/>
            <person name="Fung C.S."/>
            <person name="Xiao X."/>
            <person name="Malainual N."/>
            <person name="Hou J."/>
            <person name="Wang L."/>
            <person name="Wang M."/>
            <person name="Yang K.Y."/>
            <person name="Cui Y."/>
            <person name="Leung E.L."/>
            <person name="Nong W."/>
            <person name="Shin S.K."/>
            <person name="Au S.W."/>
            <person name="Jeong K.Y."/>
            <person name="Chew F.T."/>
            <person name="Hui J.H."/>
            <person name="Leung T.F."/>
            <person name="Tungtrongchitr A."/>
            <person name="Zhong N."/>
            <person name="Liu Z."/>
            <person name="Tsui S.K."/>
        </authorList>
    </citation>
    <scope>NUCLEOTIDE SEQUENCE [LARGE SCALE GENOMIC DNA]</scope>
    <source>
        <strain evidence="1">Derp</strain>
    </source>
</reference>